<reference evidence="3" key="1">
    <citation type="submission" date="2014-05" db="EMBL/GenBank/DDBJ databases">
        <title>The transcriptome of the halophilic microalga Tetraselmis sp. GSL018 isolated from the Great Salt Lake, Utah.</title>
        <authorList>
            <person name="Jinkerson R.E."/>
            <person name="D'Adamo S."/>
            <person name="Posewitz M.C."/>
        </authorList>
    </citation>
    <scope>NUCLEOTIDE SEQUENCE</scope>
    <source>
        <strain evidence="3">GSL018</strain>
    </source>
</reference>
<dbReference type="GO" id="GO:0060271">
    <property type="term" value="P:cilium assembly"/>
    <property type="evidence" value="ECO:0007669"/>
    <property type="project" value="InterPro"/>
</dbReference>
<keyword evidence="1" id="KW-0472">Membrane</keyword>
<keyword evidence="1" id="KW-0812">Transmembrane</keyword>
<dbReference type="Pfam" id="PF09773">
    <property type="entry name" value="Meckelin"/>
    <property type="match status" value="1"/>
</dbReference>
<gene>
    <name evidence="3" type="ORF">TSPGSL018_14374</name>
    <name evidence="2" type="ORF">TSPGSL018_23841</name>
</gene>
<dbReference type="PANTHER" id="PTHR21274">
    <property type="entry name" value="MECKELIN"/>
    <property type="match status" value="1"/>
</dbReference>
<dbReference type="AlphaFoldDB" id="A0A061S6W0"/>
<dbReference type="PANTHER" id="PTHR21274:SF0">
    <property type="entry name" value="MECKELIN"/>
    <property type="match status" value="1"/>
</dbReference>
<evidence type="ECO:0000313" key="3">
    <source>
        <dbReference type="EMBL" id="JAC78754.1"/>
    </source>
</evidence>
<dbReference type="GO" id="GO:0036038">
    <property type="term" value="C:MKS complex"/>
    <property type="evidence" value="ECO:0007669"/>
    <property type="project" value="InterPro"/>
</dbReference>
<evidence type="ECO:0000256" key="1">
    <source>
        <dbReference type="SAM" id="Phobius"/>
    </source>
</evidence>
<feature type="transmembrane region" description="Helical" evidence="1">
    <location>
        <begin position="434"/>
        <end position="461"/>
    </location>
</feature>
<organism evidence="3">
    <name type="scientific">Tetraselmis sp. GSL018</name>
    <dbReference type="NCBI Taxonomy" id="582737"/>
    <lineage>
        <taxon>Eukaryota</taxon>
        <taxon>Viridiplantae</taxon>
        <taxon>Chlorophyta</taxon>
        <taxon>core chlorophytes</taxon>
        <taxon>Chlorodendrophyceae</taxon>
        <taxon>Chlorodendrales</taxon>
        <taxon>Chlorodendraceae</taxon>
        <taxon>Tetraselmis</taxon>
    </lineage>
</organism>
<keyword evidence="1" id="KW-1133">Transmembrane helix</keyword>
<name>A0A061S6W0_9CHLO</name>
<evidence type="ECO:0000313" key="2">
    <source>
        <dbReference type="EMBL" id="JAC75180.1"/>
    </source>
</evidence>
<protein>
    <submittedName>
        <fullName evidence="3">Meckelin</fullName>
    </submittedName>
</protein>
<proteinExistence type="predicted"/>
<feature type="transmembrane region" description="Helical" evidence="1">
    <location>
        <begin position="602"/>
        <end position="626"/>
    </location>
</feature>
<dbReference type="InterPro" id="IPR019170">
    <property type="entry name" value="Meckelin"/>
</dbReference>
<accession>A0A061S6W0</accession>
<sequence length="868" mass="98157">MPIHRCVRCPNGTRPDPDAMACVSCKYPRFWDGERCACPAAVPEGARCTVAGDIVSEVLQRTAVSYEVVFRDVPRAGGAINDVTVGASAILSDMLERSAADCYETGGREACNALANLCVLQLHSRDSIPCQLYQELVDSRGDMTYHDGSLGDIEWSYSLPWLFYPRDVETFLRSNNVKTRVRFGGGGGGSDSDPIVSKLSFRLARYALNGTFLGWQRFEKQFQLCGGFKAEQDLWTSVAVNYRNRCKVAMQDLLYSAEGQHGPEFVDIYLEDGKDSLYPVPIVIENFPDNEDASIQPELLTRRFFLVDAVSGIESQASPGSEPLAIRYLSKFHLELTLQDGGDRGEDGHIYPPVARIRYEARDPQEARGVENPAEFRVSYVVEESRILDFINTWDYMIIASMLAGLIIGLMKLYRYTKVSRSSEGNEGNEMELLFELILTGTDVGSAALFFVLFFITLYWVCFFKLQASVHTILPADDGEIWYRFRVCVICTTVGRAASVLWMMWRQTSVDIFLLDWTEPKERVANKGDPEHSIEEAPISCWRTIFTANEWNELQTLRKTSLEFTMFMVVLLLEGIGLQNGAEVNPDAGDISKTRVVETSQLLRFGITSVVFLLVEVFGIVALTLLRKYYLGDPLCDFVDLLWLSNISVLILDNCAGYYLHGKFTGPDVDTDIEGLKVALVSEVSNLRGFSQDDEVQTYMIFVPSEFRSKLSSFLRKVEDKHNRDVLDYAMRGPQDVATDAALQEKCAELQRELRKEFESIRGKFSEHIRIPSLTSHWTQIPPNDSMRDTVLWEDRWNAFGGILFYGNELSLFMLQVMIFTVIDLRAKSATFSGAITYLVMRLLSFVRDQWGKDNLSKKALIDRRFLI</sequence>
<feature type="transmembrane region" description="Helical" evidence="1">
    <location>
        <begin position="803"/>
        <end position="823"/>
    </location>
</feature>
<dbReference type="EMBL" id="GBEZ01010499">
    <property type="protein sequence ID" value="JAC75180.1"/>
    <property type="molecule type" value="Transcribed_RNA"/>
</dbReference>
<feature type="transmembrane region" description="Helical" evidence="1">
    <location>
        <begin position="829"/>
        <end position="847"/>
    </location>
</feature>
<dbReference type="EMBL" id="GBEZ01006657">
    <property type="protein sequence ID" value="JAC78754.1"/>
    <property type="molecule type" value="Transcribed_RNA"/>
</dbReference>